<dbReference type="Pfam" id="PF14124">
    <property type="entry name" value="DUF4291"/>
    <property type="match status" value="1"/>
</dbReference>
<evidence type="ECO:0000313" key="1">
    <source>
        <dbReference type="EMBL" id="OAF62708.1"/>
    </source>
</evidence>
<dbReference type="GeneID" id="36283800"/>
<dbReference type="AlphaFoldDB" id="A0A177AKW8"/>
<dbReference type="EMBL" id="KV441387">
    <property type="protein sequence ID" value="OAF62708.1"/>
    <property type="molecule type" value="Genomic_DNA"/>
</dbReference>
<dbReference type="PANTHER" id="PTHR38567:SF1">
    <property type="entry name" value="DUF4291 DOMAIN-CONTAINING PROTEIN"/>
    <property type="match status" value="1"/>
</dbReference>
<reference evidence="1" key="1">
    <citation type="submission" date="2016-03" db="EMBL/GenBank/DDBJ databases">
        <title>Updated assembly of Pseudogymnoascus destructans, the fungus causing white-nose syndrome of bats.</title>
        <authorList>
            <person name="Palmer J.M."/>
            <person name="Drees K.P."/>
            <person name="Foster J.T."/>
            <person name="Lindner D.L."/>
        </authorList>
    </citation>
    <scope>NUCLEOTIDE SEQUENCE [LARGE SCALE GENOMIC DNA]</scope>
    <source>
        <strain evidence="1">20631-21</strain>
    </source>
</reference>
<dbReference type="OrthoDB" id="413653at2759"/>
<protein>
    <recommendedName>
        <fullName evidence="2">ATP-dependent RNA helicase DHX8</fullName>
    </recommendedName>
</protein>
<proteinExistence type="predicted"/>
<accession>A0A177AKW8</accession>
<dbReference type="eggNOG" id="ENOG502RYIY">
    <property type="taxonomic scope" value="Eukaryota"/>
</dbReference>
<gene>
    <name evidence="1" type="ORF">VC83_00707</name>
</gene>
<dbReference type="InterPro" id="IPR025633">
    <property type="entry name" value="DUF4291"/>
</dbReference>
<dbReference type="PANTHER" id="PTHR38567">
    <property type="entry name" value="DUF4291 DOMAIN-CONTAINING PROTEIN"/>
    <property type="match status" value="1"/>
</dbReference>
<dbReference type="RefSeq" id="XP_024327980.1">
    <property type="nucleotide sequence ID" value="XM_024464394.1"/>
</dbReference>
<dbReference type="Proteomes" id="UP000077154">
    <property type="component" value="Unassembled WGS sequence"/>
</dbReference>
<organism evidence="1">
    <name type="scientific">Pseudogymnoascus destructans</name>
    <dbReference type="NCBI Taxonomy" id="655981"/>
    <lineage>
        <taxon>Eukaryota</taxon>
        <taxon>Fungi</taxon>
        <taxon>Dikarya</taxon>
        <taxon>Ascomycota</taxon>
        <taxon>Pezizomycotina</taxon>
        <taxon>Leotiomycetes</taxon>
        <taxon>Thelebolales</taxon>
        <taxon>Thelebolaceae</taxon>
        <taxon>Pseudogymnoascus</taxon>
    </lineage>
</organism>
<evidence type="ECO:0008006" key="2">
    <source>
        <dbReference type="Google" id="ProtNLM"/>
    </source>
</evidence>
<name>A0A177AKW8_9PEZI</name>
<dbReference type="VEuPathDB" id="FungiDB:GMDG_04560"/>
<sequence>MSANMPEQVKPKVPYREIRAQYDDDTITVYQAYSASIAKAAVKEQKLSASPDFSLQRMTWIKPSWAWMMYRSGYATKDTRQSHILALKMSHKNFQELLSLAVVCGGGALSEEDRARAVRVQWDPERDPALGQLPYRSIQIGISRDISKKWSEECIESIGDVTEMATKLKQAVDGEKELGVGELVDRGLVPIERPYTIPQELREILRMDCE</sequence>